<feature type="region of interest" description="Disordered" evidence="1">
    <location>
        <begin position="1"/>
        <end position="21"/>
    </location>
</feature>
<sequence>MTLAACGEGSKGASDGRPRLKPDALETAVAGPDGRPQKARVATRKGEILIMGIEGKVVAVPLGSREGQRALGVSEAQLAKVAPPAADTQAADLPDLSAQEILEADFQSQRAPALPQAEPGAAPPPPGTFLGASVAELRPGDTPQIAGKARKKQPTPARDRLRLVEVTADLKRGVDADTAFAYATCALAGWAARNGTPFARHVRTLQQDADGRLRVASVFAVSAVEPMGLRVVEARTTLAECETRGIPAA</sequence>
<reference evidence="3" key="1">
    <citation type="submission" date="2018-07" db="EMBL/GenBank/DDBJ databases">
        <title>Genome sequencing of Paracoccus sp. SC2-6.</title>
        <authorList>
            <person name="Heo J."/>
            <person name="Kim S.-J."/>
            <person name="Kwon S.-W."/>
        </authorList>
    </citation>
    <scope>NUCLEOTIDE SEQUENCE [LARGE SCALE GENOMIC DNA]</scope>
    <source>
        <strain evidence="3">SC2-6</strain>
    </source>
</reference>
<feature type="compositionally biased region" description="Low complexity" evidence="1">
    <location>
        <begin position="111"/>
        <end position="120"/>
    </location>
</feature>
<dbReference type="OrthoDB" id="7860885at2"/>
<gene>
    <name evidence="2" type="ORF">DRW48_15435</name>
</gene>
<organism evidence="2 3">
    <name type="scientific">Paracoccus suum</name>
    <dbReference type="NCBI Taxonomy" id="2259340"/>
    <lineage>
        <taxon>Bacteria</taxon>
        <taxon>Pseudomonadati</taxon>
        <taxon>Pseudomonadota</taxon>
        <taxon>Alphaproteobacteria</taxon>
        <taxon>Rhodobacterales</taxon>
        <taxon>Paracoccaceae</taxon>
        <taxon>Paracoccus</taxon>
    </lineage>
</organism>
<keyword evidence="3" id="KW-1185">Reference proteome</keyword>
<dbReference type="EMBL" id="CP030918">
    <property type="protein sequence ID" value="AXC50886.1"/>
    <property type="molecule type" value="Genomic_DNA"/>
</dbReference>
<dbReference type="Proteomes" id="UP000252023">
    <property type="component" value="Chromosome"/>
</dbReference>
<accession>A0A344PND1</accession>
<protein>
    <submittedName>
        <fullName evidence="2">Uncharacterized protein</fullName>
    </submittedName>
</protein>
<evidence type="ECO:0000256" key="1">
    <source>
        <dbReference type="SAM" id="MobiDB-lite"/>
    </source>
</evidence>
<feature type="region of interest" description="Disordered" evidence="1">
    <location>
        <begin position="107"/>
        <end position="131"/>
    </location>
</feature>
<evidence type="ECO:0000313" key="3">
    <source>
        <dbReference type="Proteomes" id="UP000252023"/>
    </source>
</evidence>
<proteinExistence type="predicted"/>
<name>A0A344PND1_9RHOB</name>
<dbReference type="KEGG" id="pars:DRW48_15435"/>
<dbReference type="AlphaFoldDB" id="A0A344PND1"/>
<evidence type="ECO:0000313" key="2">
    <source>
        <dbReference type="EMBL" id="AXC50886.1"/>
    </source>
</evidence>